<name>A0AAD5YDZ3_9APHY</name>
<organism evidence="1 2">
    <name type="scientific">Meripilus lineatus</name>
    <dbReference type="NCBI Taxonomy" id="2056292"/>
    <lineage>
        <taxon>Eukaryota</taxon>
        <taxon>Fungi</taxon>
        <taxon>Dikarya</taxon>
        <taxon>Basidiomycota</taxon>
        <taxon>Agaricomycotina</taxon>
        <taxon>Agaricomycetes</taxon>
        <taxon>Polyporales</taxon>
        <taxon>Meripilaceae</taxon>
        <taxon>Meripilus</taxon>
    </lineage>
</organism>
<gene>
    <name evidence="1" type="ORF">NLI96_g5358</name>
</gene>
<evidence type="ECO:0000313" key="1">
    <source>
        <dbReference type="EMBL" id="KAJ3484846.1"/>
    </source>
</evidence>
<reference evidence="1" key="1">
    <citation type="submission" date="2022-07" db="EMBL/GenBank/DDBJ databases">
        <title>Genome Sequence of Physisporinus lineatus.</title>
        <authorList>
            <person name="Buettner E."/>
        </authorList>
    </citation>
    <scope>NUCLEOTIDE SEQUENCE</scope>
    <source>
        <strain evidence="1">VT162</strain>
    </source>
</reference>
<accession>A0AAD5YDZ3</accession>
<evidence type="ECO:0000313" key="2">
    <source>
        <dbReference type="Proteomes" id="UP001212997"/>
    </source>
</evidence>
<dbReference type="Proteomes" id="UP001212997">
    <property type="component" value="Unassembled WGS sequence"/>
</dbReference>
<protein>
    <submittedName>
        <fullName evidence="1">Uncharacterized protein</fullName>
    </submittedName>
</protein>
<keyword evidence="2" id="KW-1185">Reference proteome</keyword>
<comment type="caution">
    <text evidence="1">The sequence shown here is derived from an EMBL/GenBank/DDBJ whole genome shotgun (WGS) entry which is preliminary data.</text>
</comment>
<sequence>MDPPFVATDRAPHTTCLPPLPISPHTESILQTFPVYPKTEDYVKLLADYPDAITDVLYRWYKQHDSRMLQLVQQLQEILRHERENSQQIVLTQTGLILVFQDIAAEPRNYQFGGPDGGFRENFISHMYSAFVYCAKILSTDADRGEKKYEAVSATFLDRMPRVWDTLWGLASSGDPKVFEWNFQGDEFRAMVNLLAMHFEHIFNRYNGRSPSLDTRAVHVVLYSWVYCTSPPYSQFAVSTMCQYMRGSTSSLVRAMLDEAIVHTAFAERFLHLIIDALRNIHLVDWILDSHITISTNFTTDCPDVLLQVYKKRLGVVMESLLIAAQRDRCCGSGEIGPARKVVHNIRFVFATFIQYLGPIISFDSNLFRALRGDNDVNEDMAQNAHVLVLACEVALPALVSGDRYYCAEIMEILLRYVEIVENLRKNDPTNPGYEKIMFYARRSWPSAIRAIKRHQRESPQDDLRKKVLQKWVISTLTIRCEYARAVGTSTIAIRNVKLGTGKKDVTEFIVQDEMEGPSSYQIRRFHDFVKLADRNPHW</sequence>
<dbReference type="EMBL" id="JANAWD010000174">
    <property type="protein sequence ID" value="KAJ3484846.1"/>
    <property type="molecule type" value="Genomic_DNA"/>
</dbReference>
<proteinExistence type="predicted"/>
<dbReference type="AlphaFoldDB" id="A0AAD5YDZ3"/>